<keyword evidence="5" id="KW-0862">Zinc</keyword>
<sequence>MIDALRPAAAGTWTVLALQYASRTALRSNLFHQRDERSTESQTVAYYVWLAVSKTRTVLIDAGMSRSTAESMDGLDYHGSPIDLLGELGLTPDHIDTCILTHLHYDHTGVVADLPSARYVVQRRELEYWTGPWAARITREQWLHSQADTEHIRTADRGTRLDLVDGDLDLFPGLSVHAVGGHTAGMQVVRVHTDRGPVVLASDASHFYENIEDDSPFAILHALPDMYGAFDRIRELAADPGIFVPGHDPVVSSRFPAVTDAPGAHAVIIG</sequence>
<organism evidence="7 8">
    <name type="scientific">Rhodococcus cercidiphylli</name>
    <dbReference type="NCBI Taxonomy" id="489916"/>
    <lineage>
        <taxon>Bacteria</taxon>
        <taxon>Bacillati</taxon>
        <taxon>Actinomycetota</taxon>
        <taxon>Actinomycetes</taxon>
        <taxon>Mycobacteriales</taxon>
        <taxon>Nocardiaceae</taxon>
        <taxon>Rhodococcus</taxon>
    </lineage>
</organism>
<evidence type="ECO:0000313" key="8">
    <source>
        <dbReference type="Proteomes" id="UP001185899"/>
    </source>
</evidence>
<evidence type="ECO:0000256" key="4">
    <source>
        <dbReference type="ARBA" id="ARBA00022801"/>
    </source>
</evidence>
<reference evidence="7 8" key="1">
    <citation type="submission" date="2023-10" db="EMBL/GenBank/DDBJ databases">
        <title>Development of a sustainable strategy for remediation of hydrocarbon-contaminated territories based on the waste exchange concept.</title>
        <authorList>
            <person name="Krivoruchko A."/>
        </authorList>
    </citation>
    <scope>NUCLEOTIDE SEQUENCE [LARGE SCALE GENOMIC DNA]</scope>
    <source>
        <strain evidence="7 8">IEGM 1322</strain>
    </source>
</reference>
<keyword evidence="8" id="KW-1185">Reference proteome</keyword>
<comment type="similarity">
    <text evidence="2">Belongs to the metallo-beta-lactamase superfamily.</text>
</comment>
<evidence type="ECO:0000259" key="6">
    <source>
        <dbReference type="SMART" id="SM00849"/>
    </source>
</evidence>
<dbReference type="CDD" id="cd07729">
    <property type="entry name" value="AHL_lactonase_MBL-fold"/>
    <property type="match status" value="1"/>
</dbReference>
<dbReference type="Gene3D" id="3.60.15.10">
    <property type="entry name" value="Ribonuclease Z/Hydroxyacylglutathione hydrolase-like"/>
    <property type="match status" value="1"/>
</dbReference>
<name>A0ABU4B089_9NOCA</name>
<evidence type="ECO:0000313" key="7">
    <source>
        <dbReference type="EMBL" id="MDV6231881.1"/>
    </source>
</evidence>
<keyword evidence="4" id="KW-0378">Hydrolase</keyword>
<evidence type="ECO:0000256" key="1">
    <source>
        <dbReference type="ARBA" id="ARBA00001947"/>
    </source>
</evidence>
<dbReference type="SUPFAM" id="SSF56281">
    <property type="entry name" value="Metallo-hydrolase/oxidoreductase"/>
    <property type="match status" value="1"/>
</dbReference>
<evidence type="ECO:0000256" key="3">
    <source>
        <dbReference type="ARBA" id="ARBA00022723"/>
    </source>
</evidence>
<feature type="domain" description="Metallo-beta-lactamase" evidence="6">
    <location>
        <begin position="45"/>
        <end position="247"/>
    </location>
</feature>
<gene>
    <name evidence="7" type="ORF">R3P95_15100</name>
</gene>
<comment type="caution">
    <text evidence="7">The sequence shown here is derived from an EMBL/GenBank/DDBJ whole genome shotgun (WGS) entry which is preliminary data.</text>
</comment>
<dbReference type="InterPro" id="IPR051013">
    <property type="entry name" value="MBL_superfamily_lactonases"/>
</dbReference>
<dbReference type="EMBL" id="JAWLKE010000005">
    <property type="protein sequence ID" value="MDV6231881.1"/>
    <property type="molecule type" value="Genomic_DNA"/>
</dbReference>
<dbReference type="InterPro" id="IPR001279">
    <property type="entry name" value="Metallo-B-lactamas"/>
</dbReference>
<proteinExistence type="inferred from homology"/>
<dbReference type="PANTHER" id="PTHR42978">
    <property type="entry name" value="QUORUM-QUENCHING LACTONASE YTNP-RELATED-RELATED"/>
    <property type="match status" value="1"/>
</dbReference>
<accession>A0ABU4B089</accession>
<dbReference type="PANTHER" id="PTHR42978:SF7">
    <property type="entry name" value="METALLO-HYDROLASE RV2300C-RELATED"/>
    <property type="match status" value="1"/>
</dbReference>
<dbReference type="SMART" id="SM00849">
    <property type="entry name" value="Lactamase_B"/>
    <property type="match status" value="1"/>
</dbReference>
<dbReference type="Pfam" id="PF00753">
    <property type="entry name" value="Lactamase_B"/>
    <property type="match status" value="1"/>
</dbReference>
<evidence type="ECO:0000256" key="2">
    <source>
        <dbReference type="ARBA" id="ARBA00007749"/>
    </source>
</evidence>
<dbReference type="InterPro" id="IPR036866">
    <property type="entry name" value="RibonucZ/Hydroxyglut_hydro"/>
</dbReference>
<evidence type="ECO:0000256" key="5">
    <source>
        <dbReference type="ARBA" id="ARBA00022833"/>
    </source>
</evidence>
<dbReference type="Proteomes" id="UP001185899">
    <property type="component" value="Unassembled WGS sequence"/>
</dbReference>
<dbReference type="RefSeq" id="WP_317548691.1">
    <property type="nucleotide sequence ID" value="NZ_JAWLKE010000005.1"/>
</dbReference>
<comment type="cofactor">
    <cofactor evidence="1">
        <name>Zn(2+)</name>
        <dbReference type="ChEBI" id="CHEBI:29105"/>
    </cofactor>
</comment>
<keyword evidence="3" id="KW-0479">Metal-binding</keyword>
<protein>
    <submittedName>
        <fullName evidence="7">N-acyl homoserine lactonase family protein</fullName>
    </submittedName>
</protein>